<dbReference type="SUPFAM" id="SSF50814">
    <property type="entry name" value="Lipocalins"/>
    <property type="match status" value="1"/>
</dbReference>
<name>A0A0J1FUH2_9FIRM</name>
<protein>
    <submittedName>
        <fullName evidence="1">Putative beta-barrel protein YwiB</fullName>
    </submittedName>
</protein>
<dbReference type="RefSeq" id="WP_047808928.1">
    <property type="nucleotide sequence ID" value="NZ_LDZY01000003.1"/>
</dbReference>
<dbReference type="Pfam" id="PF09148">
    <property type="entry name" value="DUF1934"/>
    <property type="match status" value="1"/>
</dbReference>
<dbReference type="Proteomes" id="UP000036356">
    <property type="component" value="Unassembled WGS sequence"/>
</dbReference>
<dbReference type="EMBL" id="LDZY01000003">
    <property type="protein sequence ID" value="KLU67084.1"/>
    <property type="molecule type" value="Genomic_DNA"/>
</dbReference>
<dbReference type="STRING" id="476652.DEAC_c10180"/>
<keyword evidence="2" id="KW-1185">Reference proteome</keyword>
<organism evidence="1 2">
    <name type="scientific">Desulfosporosinus acididurans</name>
    <dbReference type="NCBI Taxonomy" id="476652"/>
    <lineage>
        <taxon>Bacteria</taxon>
        <taxon>Bacillati</taxon>
        <taxon>Bacillota</taxon>
        <taxon>Clostridia</taxon>
        <taxon>Eubacteriales</taxon>
        <taxon>Desulfitobacteriaceae</taxon>
        <taxon>Desulfosporosinus</taxon>
    </lineage>
</organism>
<dbReference type="InterPro" id="IPR015231">
    <property type="entry name" value="DUF1934"/>
</dbReference>
<proteinExistence type="predicted"/>
<comment type="caution">
    <text evidence="1">The sequence shown here is derived from an EMBL/GenBank/DDBJ whole genome shotgun (WGS) entry which is preliminary data.</text>
</comment>
<sequence>MQKNVTVQILGSQKFSEGHEDQQELSVPGTFYERNNAFTVVYKEPESVSGFEGVTTFLTAKKGCVTLNRKGSVDLLQEFQVGARSISKYSTPFGKLWLSVLPQRVESDLTAQRGRISLEYDLFVDDNFVSHNLLWVTIKEDNPHESL</sequence>
<dbReference type="InterPro" id="IPR012674">
    <property type="entry name" value="Calycin"/>
</dbReference>
<dbReference type="PATRIC" id="fig|476652.3.peg.1048"/>
<accession>A0A0J1FUH2</accession>
<evidence type="ECO:0000313" key="1">
    <source>
        <dbReference type="EMBL" id="KLU67084.1"/>
    </source>
</evidence>
<gene>
    <name evidence="1" type="primary">ywiB</name>
    <name evidence="1" type="ORF">DEAC_c10180</name>
</gene>
<dbReference type="Gene3D" id="2.40.128.20">
    <property type="match status" value="1"/>
</dbReference>
<evidence type="ECO:0000313" key="2">
    <source>
        <dbReference type="Proteomes" id="UP000036356"/>
    </source>
</evidence>
<dbReference type="AlphaFoldDB" id="A0A0J1FUH2"/>
<reference evidence="1 2" key="1">
    <citation type="submission" date="2015-06" db="EMBL/GenBank/DDBJ databases">
        <title>Draft genome of the moderately acidophilic sulfate reducer Candidatus Desulfosporosinus acididurans strain M1.</title>
        <authorList>
            <person name="Poehlein A."/>
            <person name="Petzsch P."/>
            <person name="Johnson B.D."/>
            <person name="Schloemann M."/>
            <person name="Daniel R."/>
            <person name="Muehling M."/>
        </authorList>
    </citation>
    <scope>NUCLEOTIDE SEQUENCE [LARGE SCALE GENOMIC DNA]</scope>
    <source>
        <strain evidence="1 2">M1</strain>
    </source>
</reference>